<comment type="catalytic activity">
    <reaction evidence="1">
        <text>Random hydrolysis of (1-&gt;4)-beta-D-mannosidic linkages in mannans, galactomannans and glucomannans.</text>
        <dbReference type="EC" id="3.2.1.78"/>
    </reaction>
</comment>
<dbReference type="SUPFAM" id="SSF57180">
    <property type="entry name" value="Cellulose-binding domain"/>
    <property type="match status" value="1"/>
</dbReference>
<dbReference type="Pfam" id="PF00734">
    <property type="entry name" value="CBM_1"/>
    <property type="match status" value="1"/>
</dbReference>
<dbReference type="PANTHER" id="PTHR31451:SF39">
    <property type="entry name" value="MANNAN ENDO-1,4-BETA-MANNOSIDASE 1"/>
    <property type="match status" value="1"/>
</dbReference>
<dbReference type="InterPro" id="IPR018087">
    <property type="entry name" value="Glyco_hydro_5_CS"/>
</dbReference>
<keyword evidence="8 9" id="KW-0326">Glycosidase</keyword>
<comment type="subcellular location">
    <subcellularLocation>
        <location evidence="2">Secreted</location>
    </subcellularLocation>
</comment>
<dbReference type="Pfam" id="PF00150">
    <property type="entry name" value="Cellulase"/>
    <property type="match status" value="1"/>
</dbReference>
<evidence type="ECO:0000256" key="1">
    <source>
        <dbReference type="ARBA" id="ARBA00001678"/>
    </source>
</evidence>
<evidence type="ECO:0000256" key="8">
    <source>
        <dbReference type="ARBA" id="ARBA00023295"/>
    </source>
</evidence>
<evidence type="ECO:0000256" key="2">
    <source>
        <dbReference type="ARBA" id="ARBA00004613"/>
    </source>
</evidence>
<feature type="domain" description="CBM1" evidence="12">
    <location>
        <begin position="19"/>
        <end position="55"/>
    </location>
</feature>
<comment type="similarity">
    <text evidence="3 9">Belongs to the glycosyl hydrolase 5 (cellulase A) family.</text>
</comment>
<evidence type="ECO:0000256" key="3">
    <source>
        <dbReference type="ARBA" id="ARBA00005641"/>
    </source>
</evidence>
<dbReference type="Gene3D" id="3.20.20.80">
    <property type="entry name" value="Glycosidases"/>
    <property type="match status" value="1"/>
</dbReference>
<evidence type="ECO:0000256" key="10">
    <source>
        <dbReference type="SAM" id="MobiDB-lite"/>
    </source>
</evidence>
<sequence length="583" mass="63516">MQLLASLVVLALAISPSLAAQPIYAQCGGIGWTGETTCVSGTICVYQNDWYYQCLPGTTTTSPTSTSTHTTSSTTMTSPPPVSTGFVKTSGTRFTLNGQRYTIVGGNAYWIGLTGLSTANMNAAFADIAKAGGTTVRTWGFNEVTSQNGNWYQSWSGSTPTINTGATGLQNFDNVVAAAKANGIRLIVALTNNWADYGGMDVYVKQIANSANHDLFYTNAAVQTAFKNYIKTFVGRYVNEPTILGWELANEPRCRGSSGTWSGSCTPATITAWAKTMSAYIKSIDPNHLVGLGDEGFYNQPGAPTYPYQGGEGIDFDVNLAISTLDYGTFHSYPEPWGQSGNVQAWGTQWIADHAASQTKAGKPVIIEEFGVKGKLRKSLYAGVDPLTISATTQTAYKWSFASKKSRADEEALRAAREEISAATYNRETSSQAGSSRSRVQGPTLPSASDLALSREMVSEQQQEERVYKRKRDKLEAKERIEEMVGPREVGREGMLEKKRARRDADRNFREKGDEGLEVDESTLLGGGDSFREQIARRDAAKQRFSGAREEKAAAARERATVIKQKEQATMDMFQQMAKQRFG</sequence>
<proteinExistence type="inferred from homology"/>
<feature type="compositionally biased region" description="Polar residues" evidence="10">
    <location>
        <begin position="424"/>
        <end position="447"/>
    </location>
</feature>
<dbReference type="EC" id="3.2.1.78" evidence="4"/>
<keyword evidence="14" id="KW-1185">Reference proteome</keyword>
<gene>
    <name evidence="13" type="ORF">D9615_000975</name>
</gene>
<dbReference type="GO" id="GO:0046355">
    <property type="term" value="P:mannan catabolic process"/>
    <property type="evidence" value="ECO:0007669"/>
    <property type="project" value="UniProtKB-ARBA"/>
</dbReference>
<dbReference type="GO" id="GO:0005576">
    <property type="term" value="C:extracellular region"/>
    <property type="evidence" value="ECO:0007669"/>
    <property type="project" value="UniProtKB-SubCell"/>
</dbReference>
<evidence type="ECO:0000313" key="13">
    <source>
        <dbReference type="EMBL" id="KAF5385010.1"/>
    </source>
</evidence>
<evidence type="ECO:0000256" key="7">
    <source>
        <dbReference type="ARBA" id="ARBA00022801"/>
    </source>
</evidence>
<keyword evidence="6 11" id="KW-0732">Signal</keyword>
<dbReference type="GO" id="GO:0030248">
    <property type="term" value="F:cellulose binding"/>
    <property type="evidence" value="ECO:0007669"/>
    <property type="project" value="InterPro"/>
</dbReference>
<dbReference type="GO" id="GO:0016985">
    <property type="term" value="F:mannan endo-1,4-beta-mannosidase activity"/>
    <property type="evidence" value="ECO:0007669"/>
    <property type="project" value="UniProtKB-EC"/>
</dbReference>
<name>A0A8H5M8C8_9AGAR</name>
<evidence type="ECO:0000259" key="12">
    <source>
        <dbReference type="PROSITE" id="PS51164"/>
    </source>
</evidence>
<organism evidence="13 14">
    <name type="scientific">Tricholomella constricta</name>
    <dbReference type="NCBI Taxonomy" id="117010"/>
    <lineage>
        <taxon>Eukaryota</taxon>
        <taxon>Fungi</taxon>
        <taxon>Dikarya</taxon>
        <taxon>Basidiomycota</taxon>
        <taxon>Agaricomycotina</taxon>
        <taxon>Agaricomycetes</taxon>
        <taxon>Agaricomycetidae</taxon>
        <taxon>Agaricales</taxon>
        <taxon>Tricholomatineae</taxon>
        <taxon>Lyophyllaceae</taxon>
        <taxon>Tricholomella</taxon>
    </lineage>
</organism>
<dbReference type="EMBL" id="JAACJP010000004">
    <property type="protein sequence ID" value="KAF5385010.1"/>
    <property type="molecule type" value="Genomic_DNA"/>
</dbReference>
<dbReference type="InterPro" id="IPR001547">
    <property type="entry name" value="Glyco_hydro_5"/>
</dbReference>
<reference evidence="13 14" key="1">
    <citation type="journal article" date="2020" name="ISME J.">
        <title>Uncovering the hidden diversity of litter-decomposition mechanisms in mushroom-forming fungi.</title>
        <authorList>
            <person name="Floudas D."/>
            <person name="Bentzer J."/>
            <person name="Ahren D."/>
            <person name="Johansson T."/>
            <person name="Persson P."/>
            <person name="Tunlid A."/>
        </authorList>
    </citation>
    <scope>NUCLEOTIDE SEQUENCE [LARGE SCALE GENOMIC DNA]</scope>
    <source>
        <strain evidence="13 14">CBS 661.87</strain>
    </source>
</reference>
<evidence type="ECO:0000256" key="6">
    <source>
        <dbReference type="ARBA" id="ARBA00022729"/>
    </source>
</evidence>
<protein>
    <recommendedName>
        <fullName evidence="4">mannan endo-1,4-beta-mannosidase</fullName>
        <ecNumber evidence="4">3.2.1.78</ecNumber>
    </recommendedName>
</protein>
<keyword evidence="5" id="KW-0964">Secreted</keyword>
<dbReference type="PROSITE" id="PS00562">
    <property type="entry name" value="CBM1_1"/>
    <property type="match status" value="1"/>
</dbReference>
<feature type="compositionally biased region" description="Low complexity" evidence="10">
    <location>
        <begin position="60"/>
        <end position="77"/>
    </location>
</feature>
<accession>A0A8H5M8C8</accession>
<dbReference type="SUPFAM" id="SSF51445">
    <property type="entry name" value="(Trans)glycosidases"/>
    <property type="match status" value="1"/>
</dbReference>
<evidence type="ECO:0000256" key="5">
    <source>
        <dbReference type="ARBA" id="ARBA00022525"/>
    </source>
</evidence>
<dbReference type="Proteomes" id="UP000565441">
    <property type="component" value="Unassembled WGS sequence"/>
</dbReference>
<dbReference type="InterPro" id="IPR000254">
    <property type="entry name" value="CBD"/>
</dbReference>
<dbReference type="InterPro" id="IPR035971">
    <property type="entry name" value="CBD_sf"/>
</dbReference>
<feature type="region of interest" description="Disordered" evidence="10">
    <location>
        <begin position="423"/>
        <end position="471"/>
    </location>
</feature>
<dbReference type="InterPro" id="IPR017853">
    <property type="entry name" value="GH"/>
</dbReference>
<dbReference type="InterPro" id="IPR045053">
    <property type="entry name" value="MAN-like"/>
</dbReference>
<dbReference type="SMART" id="SM00236">
    <property type="entry name" value="fCBD"/>
    <property type="match status" value="1"/>
</dbReference>
<comment type="caution">
    <text evidence="13">The sequence shown here is derived from an EMBL/GenBank/DDBJ whole genome shotgun (WGS) entry which is preliminary data.</text>
</comment>
<feature type="chain" id="PRO_5034415945" description="mannan endo-1,4-beta-mannosidase" evidence="11">
    <location>
        <begin position="20"/>
        <end position="583"/>
    </location>
</feature>
<dbReference type="PROSITE" id="PS51164">
    <property type="entry name" value="CBM1_2"/>
    <property type="match status" value="1"/>
</dbReference>
<dbReference type="AlphaFoldDB" id="A0A8H5M8C8"/>
<evidence type="ECO:0000313" key="14">
    <source>
        <dbReference type="Proteomes" id="UP000565441"/>
    </source>
</evidence>
<dbReference type="PROSITE" id="PS00659">
    <property type="entry name" value="GLYCOSYL_HYDROL_F5"/>
    <property type="match status" value="1"/>
</dbReference>
<feature type="signal peptide" evidence="11">
    <location>
        <begin position="1"/>
        <end position="19"/>
    </location>
</feature>
<evidence type="ECO:0000256" key="4">
    <source>
        <dbReference type="ARBA" id="ARBA00012706"/>
    </source>
</evidence>
<feature type="region of interest" description="Disordered" evidence="10">
    <location>
        <begin position="60"/>
        <end position="82"/>
    </location>
</feature>
<dbReference type="OrthoDB" id="2139939at2759"/>
<evidence type="ECO:0000256" key="11">
    <source>
        <dbReference type="SAM" id="SignalP"/>
    </source>
</evidence>
<evidence type="ECO:0000256" key="9">
    <source>
        <dbReference type="RuleBase" id="RU361153"/>
    </source>
</evidence>
<keyword evidence="7 9" id="KW-0378">Hydrolase</keyword>
<dbReference type="PANTHER" id="PTHR31451">
    <property type="match status" value="1"/>
</dbReference>